<reference evidence="3" key="1">
    <citation type="submission" date="2013-02" db="EMBL/GenBank/DDBJ databases">
        <authorList>
            <person name="Hughes D."/>
        </authorList>
    </citation>
    <scope>NUCLEOTIDE SEQUENCE</scope>
    <source>
        <strain>Durham</strain>
        <strain evidence="3">NC isolate 2 -- Noor lab</strain>
    </source>
</reference>
<feature type="compositionally biased region" description="Low complexity" evidence="1">
    <location>
        <begin position="40"/>
        <end position="54"/>
    </location>
</feature>
<evidence type="ECO:0000313" key="2">
    <source>
        <dbReference type="EnsemblMetazoa" id="MESCA004661-PA"/>
    </source>
</evidence>
<dbReference type="EMBL" id="CAQQ02020201">
    <property type="status" value="NOT_ANNOTATED_CDS"/>
    <property type="molecule type" value="Genomic_DNA"/>
</dbReference>
<sequence>MNCFDNSSCRPDQMNNYLGTSQNLSQDYSKSYNGTERSENNSPNNNHPIIPQISAMPPSHLSNTPPVLPNCNDTCSPVSISSSTRGHDGSAAANMNYVPMAMKTPYIFKEEPGTSVSSGAHSYSNLSG</sequence>
<accession>T1GM92</accession>
<dbReference type="EnsemblMetazoa" id="MESCA004661-RA">
    <property type="protein sequence ID" value="MESCA004661-PA"/>
    <property type="gene ID" value="MESCA004661"/>
</dbReference>
<proteinExistence type="predicted"/>
<dbReference type="AlphaFoldDB" id="T1GM92"/>
<dbReference type="Proteomes" id="UP000015102">
    <property type="component" value="Unassembled WGS sequence"/>
</dbReference>
<protein>
    <submittedName>
        <fullName evidence="2">Uncharacterized protein</fullName>
    </submittedName>
</protein>
<dbReference type="HOGENOM" id="CLU_1965057_0_0_1"/>
<dbReference type="EMBL" id="CAQQ02020198">
    <property type="status" value="NOT_ANNOTATED_CDS"/>
    <property type="molecule type" value="Genomic_DNA"/>
</dbReference>
<name>T1GM92_MEGSC</name>
<feature type="compositionally biased region" description="Polar residues" evidence="1">
    <location>
        <begin position="60"/>
        <end position="84"/>
    </location>
</feature>
<dbReference type="EMBL" id="CAQQ02020202">
    <property type="status" value="NOT_ANNOTATED_CDS"/>
    <property type="molecule type" value="Genomic_DNA"/>
</dbReference>
<dbReference type="EMBL" id="CAQQ02020206">
    <property type="status" value="NOT_ANNOTATED_CDS"/>
    <property type="molecule type" value="Genomic_DNA"/>
</dbReference>
<dbReference type="EMBL" id="CAQQ02020205">
    <property type="status" value="NOT_ANNOTATED_CDS"/>
    <property type="molecule type" value="Genomic_DNA"/>
</dbReference>
<feature type="compositionally biased region" description="Polar residues" evidence="1">
    <location>
        <begin position="14"/>
        <end position="35"/>
    </location>
</feature>
<dbReference type="EMBL" id="CAQQ02020200">
    <property type="status" value="NOT_ANNOTATED_CDS"/>
    <property type="molecule type" value="Genomic_DNA"/>
</dbReference>
<organism evidence="2 3">
    <name type="scientific">Megaselia scalaris</name>
    <name type="common">Humpbacked fly</name>
    <name type="synonym">Phora scalaris</name>
    <dbReference type="NCBI Taxonomy" id="36166"/>
    <lineage>
        <taxon>Eukaryota</taxon>
        <taxon>Metazoa</taxon>
        <taxon>Ecdysozoa</taxon>
        <taxon>Arthropoda</taxon>
        <taxon>Hexapoda</taxon>
        <taxon>Insecta</taxon>
        <taxon>Pterygota</taxon>
        <taxon>Neoptera</taxon>
        <taxon>Endopterygota</taxon>
        <taxon>Diptera</taxon>
        <taxon>Brachycera</taxon>
        <taxon>Muscomorpha</taxon>
        <taxon>Platypezoidea</taxon>
        <taxon>Phoridae</taxon>
        <taxon>Megaseliini</taxon>
        <taxon>Megaselia</taxon>
    </lineage>
</organism>
<dbReference type="EMBL" id="CAQQ02020204">
    <property type="status" value="NOT_ANNOTATED_CDS"/>
    <property type="molecule type" value="Genomic_DNA"/>
</dbReference>
<feature type="region of interest" description="Disordered" evidence="1">
    <location>
        <begin position="14"/>
        <end position="92"/>
    </location>
</feature>
<dbReference type="EMBL" id="CAQQ02020197">
    <property type="status" value="NOT_ANNOTATED_CDS"/>
    <property type="molecule type" value="Genomic_DNA"/>
</dbReference>
<dbReference type="EMBL" id="CAQQ02020199">
    <property type="status" value="NOT_ANNOTATED_CDS"/>
    <property type="molecule type" value="Genomic_DNA"/>
</dbReference>
<dbReference type="EMBL" id="CAQQ02020203">
    <property type="status" value="NOT_ANNOTATED_CDS"/>
    <property type="molecule type" value="Genomic_DNA"/>
</dbReference>
<evidence type="ECO:0000256" key="1">
    <source>
        <dbReference type="SAM" id="MobiDB-lite"/>
    </source>
</evidence>
<keyword evidence="3" id="KW-1185">Reference proteome</keyword>
<evidence type="ECO:0000313" key="3">
    <source>
        <dbReference type="Proteomes" id="UP000015102"/>
    </source>
</evidence>
<reference evidence="2" key="2">
    <citation type="submission" date="2015-06" db="UniProtKB">
        <authorList>
            <consortium name="EnsemblMetazoa"/>
        </authorList>
    </citation>
    <scope>IDENTIFICATION</scope>
</reference>